<sequence>MSNQNSIPLTASELGYLWTGYSINEMSKWFLSVFREQATDEEIKNLYSFAIQNTTDMLTTRKTILTNEGFPIPSGFSEKDIDNSSHLLFTDRFMIYYLFTAGQLGLEFHSKSLALATREDVRKYHKDCLTSAIQLNEKVVDLTLNKGMYWRTPPLPTPSFPEDIQRTSYLYGWFGVTRPMNSMEIANLYSILNLLIMMETLFTGFAQTSTHEDAAELFHEGVKLVKKQYNTLAEFLKEDELPVPPTYSAEITDSKKRVFSDRIMVSHMAGLFGSLLSQYGFSLGSVMKHDLLAAYTTQIGRAGVFSEKVTKFLIQREWLEKVPGAISRDN</sequence>
<dbReference type="STRING" id="930146.SAMN05192533_103217"/>
<organism evidence="1 2">
    <name type="scientific">Mesobacillus persicus</name>
    <dbReference type="NCBI Taxonomy" id="930146"/>
    <lineage>
        <taxon>Bacteria</taxon>
        <taxon>Bacillati</taxon>
        <taxon>Bacillota</taxon>
        <taxon>Bacilli</taxon>
        <taxon>Bacillales</taxon>
        <taxon>Bacillaceae</taxon>
        <taxon>Mesobacillus</taxon>
    </lineage>
</organism>
<dbReference type="RefSeq" id="WP_090742356.1">
    <property type="nucleotide sequence ID" value="NZ_FOBW01000003.1"/>
</dbReference>
<dbReference type="InterPro" id="IPR021617">
    <property type="entry name" value="DUF3231"/>
</dbReference>
<dbReference type="OrthoDB" id="2810166at2"/>
<reference evidence="2" key="1">
    <citation type="submission" date="2016-10" db="EMBL/GenBank/DDBJ databases">
        <authorList>
            <person name="Varghese N."/>
            <person name="Submissions S."/>
        </authorList>
    </citation>
    <scope>NUCLEOTIDE SEQUENCE [LARGE SCALE GENOMIC DNA]</scope>
    <source>
        <strain evidence="2">B48,IBRC-M 10115,DSM 25386,CECT 8001</strain>
    </source>
</reference>
<accession>A0A1H7Z0L8</accession>
<dbReference type="EMBL" id="FOBW01000003">
    <property type="protein sequence ID" value="SEM51793.1"/>
    <property type="molecule type" value="Genomic_DNA"/>
</dbReference>
<dbReference type="AlphaFoldDB" id="A0A1H7Z0L8"/>
<proteinExistence type="predicted"/>
<dbReference type="InterPro" id="IPR012347">
    <property type="entry name" value="Ferritin-like"/>
</dbReference>
<evidence type="ECO:0008006" key="3">
    <source>
        <dbReference type="Google" id="ProtNLM"/>
    </source>
</evidence>
<dbReference type="Pfam" id="PF11553">
    <property type="entry name" value="DUF3231"/>
    <property type="match status" value="2"/>
</dbReference>
<gene>
    <name evidence="1" type="ORF">SAMN05192533_103217</name>
</gene>
<evidence type="ECO:0000313" key="2">
    <source>
        <dbReference type="Proteomes" id="UP000198553"/>
    </source>
</evidence>
<evidence type="ECO:0000313" key="1">
    <source>
        <dbReference type="EMBL" id="SEM51793.1"/>
    </source>
</evidence>
<dbReference type="Proteomes" id="UP000198553">
    <property type="component" value="Unassembled WGS sequence"/>
</dbReference>
<protein>
    <recommendedName>
        <fullName evidence="3">DUF3231 family protein</fullName>
    </recommendedName>
</protein>
<dbReference type="Gene3D" id="1.20.1260.10">
    <property type="match status" value="2"/>
</dbReference>
<name>A0A1H7Z0L8_9BACI</name>
<keyword evidence="2" id="KW-1185">Reference proteome</keyword>